<dbReference type="Proteomes" id="UP000567795">
    <property type="component" value="Unassembled WGS sequence"/>
</dbReference>
<feature type="region of interest" description="Disordered" evidence="1">
    <location>
        <begin position="83"/>
        <end position="124"/>
    </location>
</feature>
<feature type="compositionally biased region" description="Low complexity" evidence="1">
    <location>
        <begin position="90"/>
        <end position="114"/>
    </location>
</feature>
<feature type="transmembrane region" description="Helical" evidence="2">
    <location>
        <begin position="58"/>
        <end position="78"/>
    </location>
</feature>
<evidence type="ECO:0000256" key="1">
    <source>
        <dbReference type="SAM" id="MobiDB-lite"/>
    </source>
</evidence>
<keyword evidence="4" id="KW-1185">Reference proteome</keyword>
<dbReference type="RefSeq" id="WP_179815590.1">
    <property type="nucleotide sequence ID" value="NZ_JACBZD010000001.1"/>
</dbReference>
<reference evidence="3 4" key="1">
    <citation type="submission" date="2020-07" db="EMBL/GenBank/DDBJ databases">
        <title>Sequencing the genomes of 1000 actinobacteria strains.</title>
        <authorList>
            <person name="Klenk H.-P."/>
        </authorList>
    </citation>
    <scope>NUCLEOTIDE SEQUENCE [LARGE SCALE GENOMIC DNA]</scope>
    <source>
        <strain evidence="3 4">DSM 42178</strain>
    </source>
</reference>
<proteinExistence type="predicted"/>
<dbReference type="EMBL" id="JACBZD010000001">
    <property type="protein sequence ID" value="NYI07115.1"/>
    <property type="molecule type" value="Genomic_DNA"/>
</dbReference>
<keyword evidence="2" id="KW-1133">Transmembrane helix</keyword>
<dbReference type="AlphaFoldDB" id="A0A852ZYH2"/>
<evidence type="ECO:0000313" key="3">
    <source>
        <dbReference type="EMBL" id="NYI07115.1"/>
    </source>
</evidence>
<organism evidence="3 4">
    <name type="scientific">Allostreptomyces psammosilenae</name>
    <dbReference type="NCBI Taxonomy" id="1892865"/>
    <lineage>
        <taxon>Bacteria</taxon>
        <taxon>Bacillati</taxon>
        <taxon>Actinomycetota</taxon>
        <taxon>Actinomycetes</taxon>
        <taxon>Kitasatosporales</taxon>
        <taxon>Streptomycetaceae</taxon>
        <taxon>Allostreptomyces</taxon>
    </lineage>
</organism>
<sequence>MTTDPMPRALPPAAGGVHASPGAGHHWRRDAVELAAMFTAVLLADLVAKLVIRGSGGPMLLLGAVAALLGSSALHVWWAHRRRRVSTHSPPRTAARAAGRAAGRRTGADPATRGAGTGKAPAATECASCARSLGGGRVAP</sequence>
<evidence type="ECO:0000313" key="4">
    <source>
        <dbReference type="Proteomes" id="UP000567795"/>
    </source>
</evidence>
<name>A0A852ZYH2_9ACTN</name>
<keyword evidence="2" id="KW-0472">Membrane</keyword>
<gene>
    <name evidence="3" type="ORF">FHU37_004058</name>
</gene>
<comment type="caution">
    <text evidence="3">The sequence shown here is derived from an EMBL/GenBank/DDBJ whole genome shotgun (WGS) entry which is preliminary data.</text>
</comment>
<accession>A0A852ZYH2</accession>
<keyword evidence="2" id="KW-0812">Transmembrane</keyword>
<evidence type="ECO:0000256" key="2">
    <source>
        <dbReference type="SAM" id="Phobius"/>
    </source>
</evidence>
<feature type="region of interest" description="Disordered" evidence="1">
    <location>
        <begin position="1"/>
        <end position="23"/>
    </location>
</feature>
<protein>
    <submittedName>
        <fullName evidence="3">Uncharacterized protein</fullName>
    </submittedName>
</protein>